<organism evidence="4 5">
    <name type="scientific">Terrihabitans soli</name>
    <dbReference type="NCBI Taxonomy" id="708113"/>
    <lineage>
        <taxon>Bacteria</taxon>
        <taxon>Pseudomonadati</taxon>
        <taxon>Pseudomonadota</taxon>
        <taxon>Alphaproteobacteria</taxon>
        <taxon>Hyphomicrobiales</taxon>
        <taxon>Terrihabitans</taxon>
    </lineage>
</organism>
<dbReference type="InterPro" id="IPR045336">
    <property type="entry name" value="MmgE_PrpD_N"/>
</dbReference>
<comment type="similarity">
    <text evidence="1">Belongs to the PrpD family.</text>
</comment>
<dbReference type="InterPro" id="IPR036148">
    <property type="entry name" value="MmgE/PrpD_sf"/>
</dbReference>
<dbReference type="PANTHER" id="PTHR16943">
    <property type="entry name" value="2-METHYLCITRATE DEHYDRATASE-RELATED"/>
    <property type="match status" value="1"/>
</dbReference>
<dbReference type="Gene3D" id="1.10.4100.10">
    <property type="entry name" value="2-methylcitrate dehydratase PrpD"/>
    <property type="match status" value="1"/>
</dbReference>
<protein>
    <submittedName>
        <fullName evidence="4">2-methylcitrate dehydratase</fullName>
    </submittedName>
</protein>
<dbReference type="InterPro" id="IPR045337">
    <property type="entry name" value="MmgE_PrpD_C"/>
</dbReference>
<dbReference type="Proteomes" id="UP000515317">
    <property type="component" value="Chromosome"/>
</dbReference>
<dbReference type="InterPro" id="IPR005656">
    <property type="entry name" value="MmgE_PrpD"/>
</dbReference>
<reference evidence="4 5" key="1">
    <citation type="submission" date="2020-08" db="EMBL/GenBank/DDBJ databases">
        <title>Genome sequence of Rhizobiales bacterium strain IZ6.</title>
        <authorList>
            <person name="Nakai R."/>
            <person name="Naganuma T."/>
        </authorList>
    </citation>
    <scope>NUCLEOTIDE SEQUENCE [LARGE SCALE GENOMIC DNA]</scope>
    <source>
        <strain evidence="4 5">IZ6</strain>
    </source>
</reference>
<sequence length="467" mass="49079">MKKVETTNAETGGKTAALASFAVELKAEQIPQSALRAARHCLTDAIACAFFGSLFPWSRIVVDATERPAGLTPVPGLSVKTDPGTAALLGGTFAHAFELDSLRKPGVGAHPGATVALPALAMGQALGKSGVEVLAAIVAGCEVMFRIGLATLHSAEARGFHAPGITGVFGSAVACGRLMGLNKSQMANAFAISGSMTGGLLRFAASGDGGMIKRLHLGRAGQSGVSAARLAMAGYEGPSDVLEGHFGVLENFAEHSDSSQLIDGLGTRYEIEKLCLKRYACHVTAQAPVQMLRDWMSEHGFDGSHIASIHADVPKKLASNHADREPGGDLALAQYSLPFMLSFASFFDMDDPFVLTVDAIKDARVQDLAGRVELKADPELKGWATRVRVSLKDGRVFAGAPSSFIGCPEMPLDETQLRQRFARLTAAFPQEPMGRLLGQLEGLKDVSNIQSLNLSVQPTTAQTGVAV</sequence>
<dbReference type="RefSeq" id="WP_222874905.1">
    <property type="nucleotide sequence ID" value="NZ_AP023361.1"/>
</dbReference>
<dbReference type="KEGG" id="tso:IZ6_19790"/>
<evidence type="ECO:0000313" key="5">
    <source>
        <dbReference type="Proteomes" id="UP000515317"/>
    </source>
</evidence>
<dbReference type="InterPro" id="IPR042188">
    <property type="entry name" value="MmgE/PrpD_sf_2"/>
</dbReference>
<dbReference type="Pfam" id="PF03972">
    <property type="entry name" value="MmgE_PrpD_N"/>
    <property type="match status" value="1"/>
</dbReference>
<dbReference type="Pfam" id="PF19305">
    <property type="entry name" value="MmgE_PrpD_C"/>
    <property type="match status" value="1"/>
</dbReference>
<dbReference type="InterPro" id="IPR042183">
    <property type="entry name" value="MmgE/PrpD_sf_1"/>
</dbReference>
<name>A0A6S6QLG7_9HYPH</name>
<evidence type="ECO:0000256" key="1">
    <source>
        <dbReference type="ARBA" id="ARBA00006174"/>
    </source>
</evidence>
<feature type="domain" description="MmgE/PrpD C-terminal" evidence="3">
    <location>
        <begin position="279"/>
        <end position="428"/>
    </location>
</feature>
<dbReference type="GO" id="GO:0016829">
    <property type="term" value="F:lyase activity"/>
    <property type="evidence" value="ECO:0007669"/>
    <property type="project" value="InterPro"/>
</dbReference>
<feature type="domain" description="MmgE/PrpD N-terminal" evidence="2">
    <location>
        <begin position="17"/>
        <end position="257"/>
    </location>
</feature>
<evidence type="ECO:0000259" key="2">
    <source>
        <dbReference type="Pfam" id="PF03972"/>
    </source>
</evidence>
<dbReference type="SUPFAM" id="SSF103378">
    <property type="entry name" value="2-methylcitrate dehydratase PrpD"/>
    <property type="match status" value="1"/>
</dbReference>
<evidence type="ECO:0000259" key="3">
    <source>
        <dbReference type="Pfam" id="PF19305"/>
    </source>
</evidence>
<dbReference type="Gene3D" id="3.30.1330.120">
    <property type="entry name" value="2-methylcitrate dehydratase PrpD"/>
    <property type="match status" value="1"/>
</dbReference>
<dbReference type="PANTHER" id="PTHR16943:SF8">
    <property type="entry name" value="2-METHYLCITRATE DEHYDRATASE"/>
    <property type="match status" value="1"/>
</dbReference>
<dbReference type="EMBL" id="AP023361">
    <property type="protein sequence ID" value="BCJ91244.1"/>
    <property type="molecule type" value="Genomic_DNA"/>
</dbReference>
<proteinExistence type="inferred from homology"/>
<gene>
    <name evidence="4" type="ORF">IZ6_19790</name>
</gene>
<accession>A0A6S6QLG7</accession>
<dbReference type="AlphaFoldDB" id="A0A6S6QLG7"/>
<keyword evidence="5" id="KW-1185">Reference proteome</keyword>
<evidence type="ECO:0000313" key="4">
    <source>
        <dbReference type="EMBL" id="BCJ91244.1"/>
    </source>
</evidence>